<gene>
    <name evidence="1" type="ORF">C8N25_120102</name>
</gene>
<proteinExistence type="predicted"/>
<evidence type="ECO:0000313" key="1">
    <source>
        <dbReference type="EMBL" id="REG82812.1"/>
    </source>
</evidence>
<dbReference type="AlphaFoldDB" id="A0A3E0DJ77"/>
<organism evidence="1 2">
    <name type="scientific">Algoriphagus antarcticus</name>
    <dbReference type="NCBI Taxonomy" id="238540"/>
    <lineage>
        <taxon>Bacteria</taxon>
        <taxon>Pseudomonadati</taxon>
        <taxon>Bacteroidota</taxon>
        <taxon>Cytophagia</taxon>
        <taxon>Cytophagales</taxon>
        <taxon>Cyclobacteriaceae</taxon>
        <taxon>Algoriphagus</taxon>
    </lineage>
</organism>
<keyword evidence="2" id="KW-1185">Reference proteome</keyword>
<accession>A0A3E0DJ77</accession>
<evidence type="ECO:0000313" key="2">
    <source>
        <dbReference type="Proteomes" id="UP000256405"/>
    </source>
</evidence>
<dbReference type="RefSeq" id="WP_086544011.1">
    <property type="nucleotide sequence ID" value="NZ_MSSW01000104.1"/>
</dbReference>
<protein>
    <submittedName>
        <fullName evidence="1">Uncharacterized protein</fullName>
    </submittedName>
</protein>
<dbReference type="EMBL" id="QUNF01000020">
    <property type="protein sequence ID" value="REG82812.1"/>
    <property type="molecule type" value="Genomic_DNA"/>
</dbReference>
<sequence>MKKLIISFCIIIGTLNILFTPEVYAEEEFYYKEDDYCGFYTGGAYQEEVIKCRYIGIEYCIYFEQIPCEEVCPWYMFPA</sequence>
<name>A0A3E0DJ77_9BACT</name>
<comment type="caution">
    <text evidence="1">The sequence shown here is derived from an EMBL/GenBank/DDBJ whole genome shotgun (WGS) entry which is preliminary data.</text>
</comment>
<dbReference type="Proteomes" id="UP000256405">
    <property type="component" value="Unassembled WGS sequence"/>
</dbReference>
<reference evidence="1 2" key="1">
    <citation type="submission" date="2018-08" db="EMBL/GenBank/DDBJ databases">
        <title>Genomic Encyclopedia of Archaeal and Bacterial Type Strains, Phase II (KMG-II): from individual species to whole genera.</title>
        <authorList>
            <person name="Goeker M."/>
        </authorList>
    </citation>
    <scope>NUCLEOTIDE SEQUENCE [LARGE SCALE GENOMIC DNA]</scope>
    <source>
        <strain evidence="1 2">DSM 15986</strain>
    </source>
</reference>